<keyword evidence="1" id="KW-0472">Membrane</keyword>
<feature type="transmembrane region" description="Helical" evidence="1">
    <location>
        <begin position="60"/>
        <end position="80"/>
    </location>
</feature>
<dbReference type="Proteomes" id="UP000198897">
    <property type="component" value="Unassembled WGS sequence"/>
</dbReference>
<evidence type="ECO:0000313" key="2">
    <source>
        <dbReference type="EMBL" id="SFF64446.1"/>
    </source>
</evidence>
<feature type="transmembrane region" description="Helical" evidence="1">
    <location>
        <begin position="6"/>
        <end position="23"/>
    </location>
</feature>
<name>A0A1I2KHM5_9BACI</name>
<keyword evidence="1" id="KW-1133">Transmembrane helix</keyword>
<dbReference type="Pfam" id="PF14171">
    <property type="entry name" value="SpoIISA_toxin"/>
    <property type="match status" value="1"/>
</dbReference>
<dbReference type="AlphaFoldDB" id="A0A1I2KHM5"/>
<keyword evidence="1" id="KW-0812">Transmembrane</keyword>
<keyword evidence="3" id="KW-1185">Reference proteome</keyword>
<gene>
    <name evidence="2" type="ORF">SAMN05216353_10446</name>
</gene>
<protein>
    <submittedName>
        <fullName evidence="2">Toxin SpoIISA, type II toxin-antitoxin system</fullName>
    </submittedName>
</protein>
<proteinExistence type="predicted"/>
<organism evidence="2 3">
    <name type="scientific">Halobacillus alkaliphilus</name>
    <dbReference type="NCBI Taxonomy" id="396056"/>
    <lineage>
        <taxon>Bacteria</taxon>
        <taxon>Bacillati</taxon>
        <taxon>Bacillota</taxon>
        <taxon>Bacilli</taxon>
        <taxon>Bacillales</taxon>
        <taxon>Bacillaceae</taxon>
        <taxon>Halobacillus</taxon>
    </lineage>
</organism>
<feature type="transmembrane region" description="Helical" evidence="1">
    <location>
        <begin position="35"/>
        <end position="54"/>
    </location>
</feature>
<accession>A0A1I2KHM5</accession>
<evidence type="ECO:0000313" key="3">
    <source>
        <dbReference type="Proteomes" id="UP000198897"/>
    </source>
</evidence>
<dbReference type="InterPro" id="IPR025940">
    <property type="entry name" value="SpoIISA_toxin"/>
</dbReference>
<dbReference type="EMBL" id="FOOG01000004">
    <property type="protein sequence ID" value="SFF64446.1"/>
    <property type="molecule type" value="Genomic_DNA"/>
</dbReference>
<evidence type="ECO:0000256" key="1">
    <source>
        <dbReference type="SAM" id="Phobius"/>
    </source>
</evidence>
<sequence length="277" mass="32668">MAFNFFVGALLVFTIGNYLFFLWDQQEYWFSLPKIRKALYTLFVCGLAVGLLVGETHLSNWPFILTLTSVIVFMDLALLLTPSIMKLWKAEFEHHNDLQNIILTYEKVRKANYRRVETMSAMIQNAHNYFPEDYFPMLSRARDIEKYLKEYTDLYGISVQVSPLEVSPPDYNPGWEGMSEEEKYEFEKVQPVYEAILRQLDTIEATHNFEMGKYKEEYADYLLQYEVVSLIEEESMIVPVINKKEQYLIVLKSEHGEVLEIDALHIVNLTNLYQLYR</sequence>
<dbReference type="RefSeq" id="WP_175477792.1">
    <property type="nucleotide sequence ID" value="NZ_FOOG01000004.1"/>
</dbReference>
<reference evidence="3" key="1">
    <citation type="submission" date="2016-10" db="EMBL/GenBank/DDBJ databases">
        <authorList>
            <person name="Varghese N."/>
            <person name="Submissions S."/>
        </authorList>
    </citation>
    <scope>NUCLEOTIDE SEQUENCE [LARGE SCALE GENOMIC DNA]</scope>
    <source>
        <strain evidence="3">FP5</strain>
    </source>
</reference>
<dbReference type="GO" id="GO:0016020">
    <property type="term" value="C:membrane"/>
    <property type="evidence" value="ECO:0007669"/>
    <property type="project" value="InterPro"/>
</dbReference>